<keyword evidence="3" id="KW-1185">Reference proteome</keyword>
<evidence type="ECO:0000313" key="3">
    <source>
        <dbReference type="Proteomes" id="UP001243330"/>
    </source>
</evidence>
<dbReference type="AlphaFoldDB" id="A0AAD9EJF1"/>
<dbReference type="Proteomes" id="UP001243330">
    <property type="component" value="Unassembled WGS sequence"/>
</dbReference>
<feature type="region of interest" description="Disordered" evidence="1">
    <location>
        <begin position="48"/>
        <end position="68"/>
    </location>
</feature>
<dbReference type="EMBL" id="JAQOWY010000138">
    <property type="protein sequence ID" value="KAK1849662.1"/>
    <property type="molecule type" value="Genomic_DNA"/>
</dbReference>
<name>A0AAD9EJF1_9PEZI</name>
<evidence type="ECO:0000313" key="2">
    <source>
        <dbReference type="EMBL" id="KAK1849662.1"/>
    </source>
</evidence>
<protein>
    <submittedName>
        <fullName evidence="2">Uncharacterized protein</fullName>
    </submittedName>
</protein>
<accession>A0AAD9EJF1</accession>
<evidence type="ECO:0000256" key="1">
    <source>
        <dbReference type="SAM" id="MobiDB-lite"/>
    </source>
</evidence>
<sequence>MEGPSWRWWSCLRPGGGRGVKELPTLGIHGDGQGWRYTTLVRESGRRKLGTGACRQAGQDAGTKDMGPRWANTARGRAQDVAIRWSHRRDAPVENSSCLSSARQNSERHRCGKRARQSAQTRMIRCPTDEAELEASIEDPEEPQPCPLSYIQLVHRFIAVASLSVEYAAAAHICESGGPVRTLRSPCPKWLLKERSAEPTRLSTLRGTRQGGSVAAESACSCGF</sequence>
<proteinExistence type="predicted"/>
<gene>
    <name evidence="2" type="ORF">CCHR01_07717</name>
</gene>
<organism evidence="2 3">
    <name type="scientific">Colletotrichum chrysophilum</name>
    <dbReference type="NCBI Taxonomy" id="1836956"/>
    <lineage>
        <taxon>Eukaryota</taxon>
        <taxon>Fungi</taxon>
        <taxon>Dikarya</taxon>
        <taxon>Ascomycota</taxon>
        <taxon>Pezizomycotina</taxon>
        <taxon>Sordariomycetes</taxon>
        <taxon>Hypocreomycetidae</taxon>
        <taxon>Glomerellales</taxon>
        <taxon>Glomerellaceae</taxon>
        <taxon>Colletotrichum</taxon>
        <taxon>Colletotrichum gloeosporioides species complex</taxon>
    </lineage>
</organism>
<comment type="caution">
    <text evidence="2">The sequence shown here is derived from an EMBL/GenBank/DDBJ whole genome shotgun (WGS) entry which is preliminary data.</text>
</comment>
<reference evidence="2" key="1">
    <citation type="submission" date="2023-01" db="EMBL/GenBank/DDBJ databases">
        <title>Colletotrichum chrysophilum M932 genome sequence.</title>
        <authorList>
            <person name="Baroncelli R."/>
        </authorList>
    </citation>
    <scope>NUCLEOTIDE SEQUENCE</scope>
    <source>
        <strain evidence="2">M932</strain>
    </source>
</reference>